<dbReference type="GO" id="GO:0001732">
    <property type="term" value="P:formation of cytoplasmic translation initiation complex"/>
    <property type="evidence" value="ECO:0007669"/>
    <property type="project" value="UniProtKB-UniRule"/>
</dbReference>
<gene>
    <name evidence="7" type="ORF">CDAUBV1_LOCUS4319</name>
</gene>
<organism evidence="7 8">
    <name type="scientific">Calicophoron daubneyi</name>
    <name type="common">Rumen fluke</name>
    <name type="synonym">Paramphistomum daubneyi</name>
    <dbReference type="NCBI Taxonomy" id="300641"/>
    <lineage>
        <taxon>Eukaryota</taxon>
        <taxon>Metazoa</taxon>
        <taxon>Spiralia</taxon>
        <taxon>Lophotrochozoa</taxon>
        <taxon>Platyhelminthes</taxon>
        <taxon>Trematoda</taxon>
        <taxon>Digenea</taxon>
        <taxon>Plagiorchiida</taxon>
        <taxon>Pronocephalata</taxon>
        <taxon>Paramphistomoidea</taxon>
        <taxon>Paramphistomidae</taxon>
        <taxon>Calicophoron</taxon>
    </lineage>
</organism>
<dbReference type="GO" id="GO:0033290">
    <property type="term" value="C:eukaryotic 48S preinitiation complex"/>
    <property type="evidence" value="ECO:0007669"/>
    <property type="project" value="UniProtKB-UniRule"/>
</dbReference>
<evidence type="ECO:0000256" key="5">
    <source>
        <dbReference type="HAMAP-Rule" id="MF_03003"/>
    </source>
</evidence>
<evidence type="ECO:0000256" key="2">
    <source>
        <dbReference type="ARBA" id="ARBA00022540"/>
    </source>
</evidence>
<comment type="similarity">
    <text evidence="5">Belongs to the eIF-3 subunit D family.</text>
</comment>
<sequence length="652" mass="74398">MLTEEAKLPDFGSLTLHENADGWGPTDIPAEFKDLPYQPFSKETRLGRVADWSGNVYQDMKTRGRYMSQFTGSQYTYIHDEDDSDFQLVSTGRDTKTNNLRQRYRFPMRGRRMGASAMYGYMGNRGGYMQQQGGFQNRKPRNMSERDRMMQYQNRRWHPWNNASGPGQRRGGSQGGNWRNHPGGWGSNQERRQPHRTVRDASVQIKDNWTLQEELDFTRLSKLALPTVKEPVDLVNCGEMEYYDKSYDRVSTRNERALVRVNRVIHTVSTTDDPVIRRLAKEHAGRVFCTDAIAACIMCCTRSINPWDVVVTRVDDLLFFDEREKAEFDLVTVCETAAEPPNEEPGHINSAQRLSLEATYINTNLSQQMLLMGGKKFSFPEPNPFIDDEDESEEDEEDEDGDSDRSSTDAEKQKKREKKKDELGSIGYRYRLFDLNNNIGLIVRCEVNGVLPSVSEGDNDSQSTPSFVCIRALNEFDSRYCGGVDWRSKLDTQRGAVLASEIKNNAFKLARWTTCSLLAGADQLKLGFVSRVNPKDSSRHVILGTQQFKPHEFALQLNLNLDNAWGILRCIVDFFMKMPEGKYLMLKDPNKPLLRIFTVPADAFDSDESDSSEDLMPIEVNKIPETVVEESEKEVGATKEEEETKPAEDQAS</sequence>
<keyword evidence="2 5" id="KW-0396">Initiation factor</keyword>
<comment type="subunit">
    <text evidence="5">Component of the eukaryotic translation initiation factor 3 (eIF-3) complex.</text>
</comment>
<dbReference type="PIRSF" id="PIRSF016281">
    <property type="entry name" value="EIF-3_zeta"/>
    <property type="match status" value="1"/>
</dbReference>
<feature type="region of interest" description="Disordered" evidence="6">
    <location>
        <begin position="157"/>
        <end position="201"/>
    </location>
</feature>
<dbReference type="GO" id="GO:0016282">
    <property type="term" value="C:eukaryotic 43S preinitiation complex"/>
    <property type="evidence" value="ECO:0007669"/>
    <property type="project" value="UniProtKB-UniRule"/>
</dbReference>
<feature type="region of interest" description="RNA gate" evidence="5">
    <location>
        <begin position="327"/>
        <end position="341"/>
    </location>
</feature>
<dbReference type="AlphaFoldDB" id="A0AAV2T6Y3"/>
<keyword evidence="4 5" id="KW-0648">Protein biosynthesis</keyword>
<evidence type="ECO:0000256" key="3">
    <source>
        <dbReference type="ARBA" id="ARBA00022884"/>
    </source>
</evidence>
<evidence type="ECO:0000313" key="7">
    <source>
        <dbReference type="EMBL" id="CAL5131774.1"/>
    </source>
</evidence>
<comment type="domain">
    <text evidence="5">The RNA gate region regulates mRNA cap recognition to prevent promiscuous mRNA-binding before assembly of eif3d into the full eukaryotic translation initiation factor 3 (eIF-3) complex.</text>
</comment>
<comment type="subcellular location">
    <subcellularLocation>
        <location evidence="5">Cytoplasm</location>
    </subcellularLocation>
</comment>
<dbReference type="EMBL" id="CAXLJL010000103">
    <property type="protein sequence ID" value="CAL5131774.1"/>
    <property type="molecule type" value="Genomic_DNA"/>
</dbReference>
<evidence type="ECO:0000256" key="1">
    <source>
        <dbReference type="ARBA" id="ARBA00022490"/>
    </source>
</evidence>
<dbReference type="InterPro" id="IPR007783">
    <property type="entry name" value="eIF3d"/>
</dbReference>
<comment type="caution">
    <text evidence="7">The sequence shown here is derived from an EMBL/GenBank/DDBJ whole genome shotgun (WGS) entry which is preliminary data.</text>
</comment>
<keyword evidence="1 5" id="KW-0963">Cytoplasm</keyword>
<evidence type="ECO:0000256" key="6">
    <source>
        <dbReference type="SAM" id="MobiDB-lite"/>
    </source>
</evidence>
<dbReference type="Pfam" id="PF05091">
    <property type="entry name" value="eIF-3_zeta"/>
    <property type="match status" value="2"/>
</dbReference>
<protein>
    <recommendedName>
        <fullName evidence="5">Eukaryotic translation initiation factor 3 subunit D</fullName>
        <shortName evidence="5">eIF3d</shortName>
    </recommendedName>
    <alternativeName>
        <fullName evidence="5">Eukaryotic translation initiation factor 3 subunit 7</fullName>
    </alternativeName>
</protein>
<dbReference type="Proteomes" id="UP001497525">
    <property type="component" value="Unassembled WGS sequence"/>
</dbReference>
<reference evidence="7" key="1">
    <citation type="submission" date="2024-06" db="EMBL/GenBank/DDBJ databases">
        <authorList>
            <person name="Liu X."/>
            <person name="Lenzi L."/>
            <person name="Haldenby T S."/>
            <person name="Uol C."/>
        </authorList>
    </citation>
    <scope>NUCLEOTIDE SEQUENCE</scope>
</reference>
<feature type="region of interest" description="Disordered" evidence="6">
    <location>
        <begin position="605"/>
        <end position="652"/>
    </location>
</feature>
<dbReference type="GO" id="GO:0005852">
    <property type="term" value="C:eukaryotic translation initiation factor 3 complex"/>
    <property type="evidence" value="ECO:0007669"/>
    <property type="project" value="UniProtKB-UniRule"/>
</dbReference>
<dbReference type="PANTHER" id="PTHR12399:SF0">
    <property type="entry name" value="EUKARYOTIC TRANSLATION INITIATION FACTOR 3 SUBUNIT D"/>
    <property type="match status" value="1"/>
</dbReference>
<comment type="function">
    <text evidence="5">mRNA cap-binding component of the eukaryotic translation initiation factor 3 (eIF-3) complex, which is involved in protein synthesis of a specialized repertoire of mRNAs and, together with other initiation factors, stimulates binding of mRNA and methionyl-tRNAi to the 40S ribosome. The eIF-3 complex specifically targets and initiates translation of a subset of mRNAs involved in cell proliferation. In the eIF-3 complex, eif3d specifically recognizes and binds the 7-methylguanosine cap of a subset of mRNAs.</text>
</comment>
<proteinExistence type="inferred from homology"/>
<dbReference type="GO" id="GO:0003743">
    <property type="term" value="F:translation initiation factor activity"/>
    <property type="evidence" value="ECO:0007669"/>
    <property type="project" value="UniProtKB-UniRule"/>
</dbReference>
<feature type="compositionally biased region" description="Acidic residues" evidence="6">
    <location>
        <begin position="386"/>
        <end position="402"/>
    </location>
</feature>
<evidence type="ECO:0000313" key="8">
    <source>
        <dbReference type="Proteomes" id="UP001497525"/>
    </source>
</evidence>
<accession>A0AAV2T6Y3</accession>
<dbReference type="PANTHER" id="PTHR12399">
    <property type="entry name" value="EUKARYOTIC TRANSLATION INITIATION FACTOR 3 SUBUNIT 7"/>
    <property type="match status" value="1"/>
</dbReference>
<feature type="compositionally biased region" description="Basic and acidic residues" evidence="6">
    <location>
        <begin position="633"/>
        <end position="652"/>
    </location>
</feature>
<dbReference type="HAMAP" id="MF_03003">
    <property type="entry name" value="eIF3d"/>
    <property type="match status" value="1"/>
</dbReference>
<dbReference type="GO" id="GO:0098808">
    <property type="term" value="F:mRNA cap binding"/>
    <property type="evidence" value="ECO:0007669"/>
    <property type="project" value="UniProtKB-UniRule"/>
</dbReference>
<name>A0AAV2T6Y3_CALDB</name>
<evidence type="ECO:0000256" key="4">
    <source>
        <dbReference type="ARBA" id="ARBA00022917"/>
    </source>
</evidence>
<feature type="region of interest" description="Disordered" evidence="6">
    <location>
        <begin position="381"/>
        <end position="418"/>
    </location>
</feature>
<feature type="compositionally biased region" description="Basic and acidic residues" evidence="6">
    <location>
        <begin position="403"/>
        <end position="418"/>
    </location>
</feature>
<keyword evidence="3" id="KW-0694">RNA-binding</keyword>
<dbReference type="GO" id="GO:0002191">
    <property type="term" value="P:cap-dependent translational initiation"/>
    <property type="evidence" value="ECO:0007669"/>
    <property type="project" value="UniProtKB-UniRule"/>
</dbReference>